<dbReference type="EMBL" id="BAABZQ010000001">
    <property type="protein sequence ID" value="GAA6501895.1"/>
    <property type="molecule type" value="Genomic_DNA"/>
</dbReference>
<comment type="caution">
    <text evidence="2">The sequence shown here is derived from an EMBL/GenBank/DDBJ whole genome shotgun (WGS) entry which is preliminary data.</text>
</comment>
<protein>
    <submittedName>
        <fullName evidence="2">Transketolase family protein</fullName>
    </submittedName>
</protein>
<dbReference type="CDD" id="cd07033">
    <property type="entry name" value="TPP_PYR_DXS_TK_like"/>
    <property type="match status" value="1"/>
</dbReference>
<dbReference type="RefSeq" id="WP_227209789.1">
    <property type="nucleotide sequence ID" value="NZ_BAABZQ010000001.1"/>
</dbReference>
<dbReference type="SUPFAM" id="SSF52922">
    <property type="entry name" value="TK C-terminal domain-like"/>
    <property type="match status" value="1"/>
</dbReference>
<evidence type="ECO:0000259" key="1">
    <source>
        <dbReference type="SMART" id="SM00861"/>
    </source>
</evidence>
<keyword evidence="3" id="KW-1185">Reference proteome</keyword>
<accession>A0ABQ0BZB6</accession>
<evidence type="ECO:0000313" key="3">
    <source>
        <dbReference type="Proteomes" id="UP001600941"/>
    </source>
</evidence>
<dbReference type="InterPro" id="IPR051157">
    <property type="entry name" value="PDH/Transketolase"/>
</dbReference>
<feature type="domain" description="Transketolase-like pyrimidine-binding" evidence="1">
    <location>
        <begin position="8"/>
        <end position="173"/>
    </location>
</feature>
<dbReference type="InterPro" id="IPR005475">
    <property type="entry name" value="Transketolase-like_Pyr-bd"/>
</dbReference>
<proteinExistence type="predicted"/>
<reference evidence="2 3" key="1">
    <citation type="submission" date="2024-04" db="EMBL/GenBank/DDBJ databases">
        <title>Defined microbial consortia suppress multidrug-resistant proinflammatory Enterobacteriaceae via ecological control.</title>
        <authorList>
            <person name="Furuichi M."/>
            <person name="Kawaguchi T."/>
            <person name="Pust M."/>
            <person name="Yasuma K."/>
            <person name="Plichta D."/>
            <person name="Hasegawa N."/>
            <person name="Ohya T."/>
            <person name="Bhattarai S."/>
            <person name="Sasajima S."/>
            <person name="Aoto Y."/>
            <person name="Tuganbaev T."/>
            <person name="Yaginuma M."/>
            <person name="Ueda M."/>
            <person name="Okahashi N."/>
            <person name="Amafuji K."/>
            <person name="Kiridooshi Y."/>
            <person name="Sugita K."/>
            <person name="Strazar M."/>
            <person name="Skelly A."/>
            <person name="Suda W."/>
            <person name="Hattori M."/>
            <person name="Nakamoto N."/>
            <person name="Caballero S."/>
            <person name="Norman J."/>
            <person name="Olle B."/>
            <person name="Tanoue T."/>
            <person name="Arita M."/>
            <person name="Bucci V."/>
            <person name="Atarashi K."/>
            <person name="Xavier R."/>
            <person name="Honda K."/>
        </authorList>
    </citation>
    <scope>NUCLEOTIDE SEQUENCE [LARGE SCALE GENOMIC DNA]</scope>
    <source>
        <strain evidence="3">k34-0107-D12</strain>
    </source>
</reference>
<dbReference type="Gene3D" id="3.40.50.970">
    <property type="match status" value="1"/>
</dbReference>
<dbReference type="SMART" id="SM00861">
    <property type="entry name" value="Transket_pyr"/>
    <property type="match status" value="1"/>
</dbReference>
<dbReference type="Pfam" id="PF02780">
    <property type="entry name" value="Transketolase_C"/>
    <property type="match status" value="1"/>
</dbReference>
<dbReference type="PANTHER" id="PTHR43825">
    <property type="entry name" value="PYRUVATE DEHYDROGENASE E1 COMPONENT"/>
    <property type="match status" value="1"/>
</dbReference>
<dbReference type="InterPro" id="IPR009014">
    <property type="entry name" value="Transketo_C/PFOR_II"/>
</dbReference>
<name>A0ABQ0BZB6_9FIRM</name>
<evidence type="ECO:0000313" key="2">
    <source>
        <dbReference type="EMBL" id="GAA6501895.1"/>
    </source>
</evidence>
<organism evidence="2 3">
    <name type="scientific">Blautia parvula</name>
    <dbReference type="NCBI Taxonomy" id="2877527"/>
    <lineage>
        <taxon>Bacteria</taxon>
        <taxon>Bacillati</taxon>
        <taxon>Bacillota</taxon>
        <taxon>Clostridia</taxon>
        <taxon>Lachnospirales</taxon>
        <taxon>Lachnospiraceae</taxon>
        <taxon>Blautia</taxon>
    </lineage>
</organism>
<dbReference type="Proteomes" id="UP001600941">
    <property type="component" value="Unassembled WGS sequence"/>
</dbReference>
<dbReference type="Gene3D" id="3.40.50.920">
    <property type="match status" value="1"/>
</dbReference>
<dbReference type="PANTHER" id="PTHR43825:SF1">
    <property type="entry name" value="TRANSKETOLASE-LIKE PYRIMIDINE-BINDING DOMAIN-CONTAINING PROTEIN"/>
    <property type="match status" value="1"/>
</dbReference>
<dbReference type="InterPro" id="IPR029061">
    <property type="entry name" value="THDP-binding"/>
</dbReference>
<dbReference type="SUPFAM" id="SSF52518">
    <property type="entry name" value="Thiamin diphosphate-binding fold (THDP-binding)"/>
    <property type="match status" value="1"/>
</dbReference>
<sequence length="316" mass="33950">MSVVFDKESTRVAFGNALARMADEDDTIMYVAADTLKSVGGTKMKQKYPDRALNIGIAEQNMALMGAGMAASGAKVFIATYATFASMRICEQIRTFICYPNLDVKIVAGLSGLSGGQEGVTHQGIEDVGVLRSIPNLVIVEPADAASTEVITEAITKYKGPVYMRIGRNASPTVFDDTYKFEIGKANPLIDKGNDAAIFTTGAAVKRALDAEKILSLEGYKVKVIEMPCVKPLDEEAVIAAAKETGLVFTTEDHNIIGGLGSAVSEVLAEKCPTKVERIGIRDRFTESADHEELLDKYCLLPRDIADCVIAGIKNK</sequence>
<dbReference type="Pfam" id="PF02779">
    <property type="entry name" value="Transket_pyr"/>
    <property type="match status" value="1"/>
</dbReference>
<dbReference type="InterPro" id="IPR033248">
    <property type="entry name" value="Transketolase_C"/>
</dbReference>
<gene>
    <name evidence="2" type="ORF">K340107D12_47110</name>
</gene>